<evidence type="ECO:0000256" key="1">
    <source>
        <dbReference type="ARBA" id="ARBA00004651"/>
    </source>
</evidence>
<dbReference type="EMBL" id="CBSW010000205">
    <property type="protein sequence ID" value="CDG97852.1"/>
    <property type="molecule type" value="Genomic_DNA"/>
</dbReference>
<keyword evidence="3 6" id="KW-0812">Transmembrane</keyword>
<feature type="transmembrane region" description="Helical" evidence="6">
    <location>
        <begin position="203"/>
        <end position="227"/>
    </location>
</feature>
<evidence type="ECO:0000256" key="5">
    <source>
        <dbReference type="ARBA" id="ARBA00023136"/>
    </source>
</evidence>
<evidence type="ECO:0000256" key="6">
    <source>
        <dbReference type="SAM" id="Phobius"/>
    </source>
</evidence>
<evidence type="ECO:0000313" key="8">
    <source>
        <dbReference type="EMBL" id="CDG97852.1"/>
    </source>
</evidence>
<dbReference type="PANTHER" id="PTHR43124">
    <property type="entry name" value="PURINE EFFLUX PUMP PBUE"/>
    <property type="match status" value="1"/>
</dbReference>
<accession>A0A077NH98</accession>
<dbReference type="InterPro" id="IPR020846">
    <property type="entry name" value="MFS_dom"/>
</dbReference>
<dbReference type="InterPro" id="IPR036259">
    <property type="entry name" value="MFS_trans_sf"/>
</dbReference>
<dbReference type="GO" id="GO:0022857">
    <property type="term" value="F:transmembrane transporter activity"/>
    <property type="evidence" value="ECO:0007669"/>
    <property type="project" value="InterPro"/>
</dbReference>
<evidence type="ECO:0000256" key="2">
    <source>
        <dbReference type="ARBA" id="ARBA00022475"/>
    </source>
</evidence>
<sequence>MTNKSFFLLMTLTISVFGVITTEVSVIGLLPQLELQLNITPIQVGYLVSVYAIVVAIAGPVITLLLLKYNRKYVLLCILFIFIVSNIIYATENIFNIILIFRILPALTHALFFAVALVIAANSVPKEKSADAVATVFSGVALGMVLGMPLSSFIAEYVSLSAAFYFGSVTCLIAFIGVFYFIPSLPVSQKINILEQVTILKKTNLWLSIATVTLIFSAMFSSFSYISDYLTKITHLSNNMIAIFLILFGASGYMGNFIFSRLLQKNTVRTTYAYTFLFILVYCLVWILGFSPFVMVLLIIFWGIFHSSGLIVSQTWLMHEASEAPEFANSLYIAFSNLGITLGAMAGGFVISHYGVHSIVLTGILFLILSFFSIYIKNRATVAKQTSDKTII</sequence>
<dbReference type="CDD" id="cd17324">
    <property type="entry name" value="MFS_NepI_like"/>
    <property type="match status" value="1"/>
</dbReference>
<feature type="transmembrane region" description="Helical" evidence="6">
    <location>
        <begin position="162"/>
        <end position="182"/>
    </location>
</feature>
<dbReference type="AlphaFoldDB" id="A0A077NH98"/>
<dbReference type="PANTHER" id="PTHR43124:SF3">
    <property type="entry name" value="CHLORAMPHENICOL EFFLUX PUMP RV0191"/>
    <property type="match status" value="1"/>
</dbReference>
<dbReference type="InterPro" id="IPR011701">
    <property type="entry name" value="MFS"/>
</dbReference>
<keyword evidence="5 6" id="KW-0472">Membrane</keyword>
<dbReference type="Proteomes" id="UP000028511">
    <property type="component" value="Unassembled WGS sequence"/>
</dbReference>
<dbReference type="SUPFAM" id="SSF103473">
    <property type="entry name" value="MFS general substrate transporter"/>
    <property type="match status" value="1"/>
</dbReference>
<feature type="transmembrane region" description="Helical" evidence="6">
    <location>
        <begin position="295"/>
        <end position="318"/>
    </location>
</feature>
<feature type="transmembrane region" description="Helical" evidence="6">
    <location>
        <begin position="330"/>
        <end position="351"/>
    </location>
</feature>
<gene>
    <name evidence="8" type="ORF">XBP1_2830011</name>
</gene>
<name>A0A077NH98_XENBV</name>
<keyword evidence="4 6" id="KW-1133">Transmembrane helix</keyword>
<feature type="transmembrane region" description="Helical" evidence="6">
    <location>
        <begin position="132"/>
        <end position="150"/>
    </location>
</feature>
<dbReference type="Gene3D" id="1.20.1250.20">
    <property type="entry name" value="MFS general substrate transporter like domains"/>
    <property type="match status" value="2"/>
</dbReference>
<proteinExistence type="predicted"/>
<feature type="transmembrane region" description="Helical" evidence="6">
    <location>
        <begin position="357"/>
        <end position="376"/>
    </location>
</feature>
<organism evidence="8">
    <name type="scientific">Xenorhabdus bovienii str. puntauvense</name>
    <dbReference type="NCBI Taxonomy" id="1398201"/>
    <lineage>
        <taxon>Bacteria</taxon>
        <taxon>Pseudomonadati</taxon>
        <taxon>Pseudomonadota</taxon>
        <taxon>Gammaproteobacteria</taxon>
        <taxon>Enterobacterales</taxon>
        <taxon>Morganellaceae</taxon>
        <taxon>Xenorhabdus</taxon>
    </lineage>
</organism>
<comment type="caution">
    <text evidence="8">The sequence shown here is derived from an EMBL/GenBank/DDBJ whole genome shotgun (WGS) entry which is preliminary data.</text>
</comment>
<evidence type="ECO:0000256" key="3">
    <source>
        <dbReference type="ARBA" id="ARBA00022692"/>
    </source>
</evidence>
<feature type="transmembrane region" description="Helical" evidence="6">
    <location>
        <begin position="46"/>
        <end position="66"/>
    </location>
</feature>
<dbReference type="GO" id="GO:0005886">
    <property type="term" value="C:plasma membrane"/>
    <property type="evidence" value="ECO:0007669"/>
    <property type="project" value="UniProtKB-SubCell"/>
</dbReference>
<evidence type="ECO:0000256" key="4">
    <source>
        <dbReference type="ARBA" id="ARBA00022989"/>
    </source>
</evidence>
<feature type="transmembrane region" description="Helical" evidence="6">
    <location>
        <begin position="271"/>
        <end position="289"/>
    </location>
</feature>
<evidence type="ECO:0000259" key="7">
    <source>
        <dbReference type="PROSITE" id="PS50850"/>
    </source>
</evidence>
<feature type="transmembrane region" description="Helical" evidence="6">
    <location>
        <begin position="239"/>
        <end position="259"/>
    </location>
</feature>
<dbReference type="InterPro" id="IPR050189">
    <property type="entry name" value="MFS_Efflux_Transporters"/>
</dbReference>
<dbReference type="RefSeq" id="WP_038218378.1">
    <property type="nucleotide sequence ID" value="NZ_CAWLWN010000239.1"/>
</dbReference>
<dbReference type="HOGENOM" id="CLU_001265_61_0_6"/>
<protein>
    <submittedName>
        <fullName evidence="8">Arabinose efflux permease family protein</fullName>
    </submittedName>
</protein>
<dbReference type="PROSITE" id="PS50850">
    <property type="entry name" value="MFS"/>
    <property type="match status" value="1"/>
</dbReference>
<feature type="domain" description="Major facilitator superfamily (MFS) profile" evidence="7">
    <location>
        <begin position="6"/>
        <end position="381"/>
    </location>
</feature>
<feature type="transmembrane region" description="Helical" evidence="6">
    <location>
        <begin position="73"/>
        <end position="91"/>
    </location>
</feature>
<reference evidence="8" key="1">
    <citation type="submission" date="2013-07" db="EMBL/GenBank/DDBJ databases">
        <title>Sub-species coevolution in mutualistic symbiosis.</title>
        <authorList>
            <person name="Murfin K."/>
            <person name="Klassen J."/>
            <person name="Lee M."/>
            <person name="Forst S."/>
            <person name="Stock P."/>
            <person name="Goodrich-Blair H."/>
        </authorList>
    </citation>
    <scope>NUCLEOTIDE SEQUENCE [LARGE SCALE GENOMIC DNA]</scope>
    <source>
        <strain evidence="8">Puntauvense</strain>
    </source>
</reference>
<keyword evidence="2" id="KW-1003">Cell membrane</keyword>
<feature type="transmembrane region" description="Helical" evidence="6">
    <location>
        <begin position="97"/>
        <end position="120"/>
    </location>
</feature>
<dbReference type="Pfam" id="PF07690">
    <property type="entry name" value="MFS_1"/>
    <property type="match status" value="1"/>
</dbReference>
<comment type="subcellular location">
    <subcellularLocation>
        <location evidence="1">Cell membrane</location>
        <topology evidence="1">Multi-pass membrane protein</topology>
    </subcellularLocation>
</comment>